<organism evidence="1 2">
    <name type="scientific">Dallia pectoralis</name>
    <name type="common">Alaska blackfish</name>
    <dbReference type="NCBI Taxonomy" id="75939"/>
    <lineage>
        <taxon>Eukaryota</taxon>
        <taxon>Metazoa</taxon>
        <taxon>Chordata</taxon>
        <taxon>Craniata</taxon>
        <taxon>Vertebrata</taxon>
        <taxon>Euteleostomi</taxon>
        <taxon>Actinopterygii</taxon>
        <taxon>Neopterygii</taxon>
        <taxon>Teleostei</taxon>
        <taxon>Protacanthopterygii</taxon>
        <taxon>Esociformes</taxon>
        <taxon>Umbridae</taxon>
        <taxon>Dallia</taxon>
    </lineage>
</organism>
<evidence type="ECO:0000313" key="2">
    <source>
        <dbReference type="Proteomes" id="UP001157502"/>
    </source>
</evidence>
<keyword evidence="2" id="KW-1185">Reference proteome</keyword>
<evidence type="ECO:0000313" key="1">
    <source>
        <dbReference type="EMBL" id="KAJ7998604.1"/>
    </source>
</evidence>
<accession>A0ACC2G4D9</accession>
<proteinExistence type="predicted"/>
<gene>
    <name evidence="1" type="ORF">DPEC_G00206620</name>
</gene>
<name>A0ACC2G4D9_DALPE</name>
<sequence>MSSCCVWQQKPQCGLDPWMTRGADRLKTFSQDKIKDKYPPLRFSIHAPRPPTAQHWLLPLFPWNRWRFARWRMTGISRQPIGWSGIS</sequence>
<dbReference type="EMBL" id="CM055744">
    <property type="protein sequence ID" value="KAJ7998604.1"/>
    <property type="molecule type" value="Genomic_DNA"/>
</dbReference>
<comment type="caution">
    <text evidence="1">The sequence shown here is derived from an EMBL/GenBank/DDBJ whole genome shotgun (WGS) entry which is preliminary data.</text>
</comment>
<dbReference type="Proteomes" id="UP001157502">
    <property type="component" value="Chromosome 17"/>
</dbReference>
<protein>
    <submittedName>
        <fullName evidence="1">Uncharacterized protein</fullName>
    </submittedName>
</protein>
<reference evidence="1" key="1">
    <citation type="submission" date="2021-05" db="EMBL/GenBank/DDBJ databases">
        <authorList>
            <person name="Pan Q."/>
            <person name="Jouanno E."/>
            <person name="Zahm M."/>
            <person name="Klopp C."/>
            <person name="Cabau C."/>
            <person name="Louis A."/>
            <person name="Berthelot C."/>
            <person name="Parey E."/>
            <person name="Roest Crollius H."/>
            <person name="Montfort J."/>
            <person name="Robinson-Rechavi M."/>
            <person name="Bouchez O."/>
            <person name="Lampietro C."/>
            <person name="Lopez Roques C."/>
            <person name="Donnadieu C."/>
            <person name="Postlethwait J."/>
            <person name="Bobe J."/>
            <person name="Dillon D."/>
            <person name="Chandos A."/>
            <person name="von Hippel F."/>
            <person name="Guiguen Y."/>
        </authorList>
    </citation>
    <scope>NUCLEOTIDE SEQUENCE</scope>
    <source>
        <strain evidence="1">YG-Jan2019</strain>
    </source>
</reference>